<organism evidence="2 3">
    <name type="scientific">Vescimonas fastidiosa</name>
    <dbReference type="NCBI Taxonomy" id="2714353"/>
    <lineage>
        <taxon>Bacteria</taxon>
        <taxon>Bacillati</taxon>
        <taxon>Bacillota</taxon>
        <taxon>Clostridia</taxon>
        <taxon>Eubacteriales</taxon>
        <taxon>Oscillospiraceae</taxon>
        <taxon>Vescimonas</taxon>
    </lineage>
</organism>
<dbReference type="InterPro" id="IPR029044">
    <property type="entry name" value="Nucleotide-diphossugar_trans"/>
</dbReference>
<accession>A0A810PV11</accession>
<gene>
    <name evidence="2" type="ORF">MM35RIKEN_01440</name>
</gene>
<evidence type="ECO:0000259" key="1">
    <source>
        <dbReference type="Pfam" id="PF00535"/>
    </source>
</evidence>
<dbReference type="AlphaFoldDB" id="A0A810PV11"/>
<dbReference type="KEGG" id="vfa:MM35RIKEN_01440"/>
<dbReference type="EMBL" id="AP023415">
    <property type="protein sequence ID" value="BCK77952.1"/>
    <property type="molecule type" value="Genomic_DNA"/>
</dbReference>
<dbReference type="InterPro" id="IPR001173">
    <property type="entry name" value="Glyco_trans_2-like"/>
</dbReference>
<proteinExistence type="predicted"/>
<dbReference type="RefSeq" id="WP_212818440.1">
    <property type="nucleotide sequence ID" value="NZ_AP023415.1"/>
</dbReference>
<name>A0A810PV11_9FIRM</name>
<dbReference type="Pfam" id="PF00535">
    <property type="entry name" value="Glycos_transf_2"/>
    <property type="match status" value="1"/>
</dbReference>
<dbReference type="SUPFAM" id="SSF53448">
    <property type="entry name" value="Nucleotide-diphospho-sugar transferases"/>
    <property type="match status" value="1"/>
</dbReference>
<sequence>MESVQVLVAAVEQEAAVLPRKMHLQTGAIVCNQCRFGANSVKQSGADSVTWGDFSARGVGRNRNEALRRAEADIVLFADQDLTYADGYEKIVREAFERLPRADVIIFDLTYPEGGRKPIRRIRRLGILGCMRFGAARVGARLASLREKHITFSTDFGGGTKYGSGEDSLFFRDCLREGLRIYAYPAVIGHLRPEPSSWFTGYNEKYFFDKGVLWSQLFPHGGWAYGLAHCLKQRKRYADFGLVSAWRAVCRGLRQGKRGL</sequence>
<keyword evidence="3" id="KW-1185">Reference proteome</keyword>
<protein>
    <recommendedName>
        <fullName evidence="1">Glycosyltransferase 2-like domain-containing protein</fullName>
    </recommendedName>
</protein>
<evidence type="ECO:0000313" key="3">
    <source>
        <dbReference type="Proteomes" id="UP000681343"/>
    </source>
</evidence>
<dbReference type="CDD" id="cd00761">
    <property type="entry name" value="Glyco_tranf_GTA_type"/>
    <property type="match status" value="1"/>
</dbReference>
<reference evidence="2" key="1">
    <citation type="submission" date="2020-09" db="EMBL/GenBank/DDBJ databases">
        <title>New species isolated from human feces.</title>
        <authorList>
            <person name="Kitahara M."/>
            <person name="Shigeno Y."/>
            <person name="Shime M."/>
            <person name="Matsumoto Y."/>
            <person name="Nakamura S."/>
            <person name="Motooka D."/>
            <person name="Fukuoka S."/>
            <person name="Nishikawa H."/>
            <person name="Benno Y."/>
        </authorList>
    </citation>
    <scope>NUCLEOTIDE SEQUENCE</scope>
    <source>
        <strain evidence="2">MM35</strain>
    </source>
</reference>
<feature type="domain" description="Glycosyltransferase 2-like" evidence="1">
    <location>
        <begin position="57"/>
        <end position="125"/>
    </location>
</feature>
<dbReference type="Gene3D" id="3.90.550.10">
    <property type="entry name" value="Spore Coat Polysaccharide Biosynthesis Protein SpsA, Chain A"/>
    <property type="match status" value="1"/>
</dbReference>
<evidence type="ECO:0000313" key="2">
    <source>
        <dbReference type="EMBL" id="BCK77952.1"/>
    </source>
</evidence>
<dbReference type="Proteomes" id="UP000681343">
    <property type="component" value="Chromosome"/>
</dbReference>